<dbReference type="InterPro" id="IPR021329">
    <property type="entry name" value="DUF2938"/>
</dbReference>
<keyword evidence="1" id="KW-1133">Transmembrane helix</keyword>
<gene>
    <name evidence="2" type="ORF">SAMN06296065_11564</name>
</gene>
<dbReference type="Pfam" id="PF11158">
    <property type="entry name" value="DUF2938"/>
    <property type="match status" value="1"/>
</dbReference>
<dbReference type="RefSeq" id="WP_257542372.1">
    <property type="nucleotide sequence ID" value="NZ_FXUI01000015.1"/>
</dbReference>
<comment type="caution">
    <text evidence="2">The sequence shown here is derived from an EMBL/GenBank/DDBJ whole genome shotgun (WGS) entry which is preliminary data.</text>
</comment>
<accession>A0ABY1QUM3</accession>
<feature type="transmembrane region" description="Helical" evidence="1">
    <location>
        <begin position="6"/>
        <end position="27"/>
    </location>
</feature>
<protein>
    <recommendedName>
        <fullName evidence="4">DUF2938 family protein</fullName>
    </recommendedName>
</protein>
<keyword evidence="3" id="KW-1185">Reference proteome</keyword>
<organism evidence="2 3">
    <name type="scientific">Novosphingobium panipatense</name>
    <dbReference type="NCBI Taxonomy" id="428991"/>
    <lineage>
        <taxon>Bacteria</taxon>
        <taxon>Pseudomonadati</taxon>
        <taxon>Pseudomonadota</taxon>
        <taxon>Alphaproteobacteria</taxon>
        <taxon>Sphingomonadales</taxon>
        <taxon>Sphingomonadaceae</taxon>
        <taxon>Novosphingobium</taxon>
    </lineage>
</organism>
<evidence type="ECO:0000313" key="2">
    <source>
        <dbReference type="EMBL" id="SMP80857.1"/>
    </source>
</evidence>
<keyword evidence="1" id="KW-0472">Membrane</keyword>
<keyword evidence="1" id="KW-0812">Transmembrane</keyword>
<dbReference type="Proteomes" id="UP001157910">
    <property type="component" value="Unassembled WGS sequence"/>
</dbReference>
<dbReference type="EMBL" id="FXUI01000015">
    <property type="protein sequence ID" value="SMP80857.1"/>
    <property type="molecule type" value="Genomic_DNA"/>
</dbReference>
<sequence>MTTMEIIVRAALVGIGGTIILDIYAALVQRFIGTPATNWRMVGRWIGHMPQGQFIQFNLGRAKPVPGEHALGWIFHYVIGVGYGLLLVTIWGTGWLEAPTIVPPLILALTLLVLPYFVMMPGMGMGMAGSRTPKPNVTRLKSVIGHSVFGSGMYFTAQLLETAA</sequence>
<evidence type="ECO:0000256" key="1">
    <source>
        <dbReference type="SAM" id="Phobius"/>
    </source>
</evidence>
<reference evidence="2 3" key="1">
    <citation type="submission" date="2017-05" db="EMBL/GenBank/DDBJ databases">
        <authorList>
            <person name="Varghese N."/>
            <person name="Submissions S."/>
        </authorList>
    </citation>
    <scope>NUCLEOTIDE SEQUENCE [LARGE SCALE GENOMIC DNA]</scope>
    <source>
        <strain evidence="2 3">SM16</strain>
    </source>
</reference>
<feature type="transmembrane region" description="Helical" evidence="1">
    <location>
        <begin position="70"/>
        <end position="92"/>
    </location>
</feature>
<evidence type="ECO:0008006" key="4">
    <source>
        <dbReference type="Google" id="ProtNLM"/>
    </source>
</evidence>
<name>A0ABY1QUM3_9SPHN</name>
<proteinExistence type="predicted"/>
<feature type="transmembrane region" description="Helical" evidence="1">
    <location>
        <begin position="98"/>
        <end position="118"/>
    </location>
</feature>
<evidence type="ECO:0000313" key="3">
    <source>
        <dbReference type="Proteomes" id="UP001157910"/>
    </source>
</evidence>